<dbReference type="SMART" id="SM00507">
    <property type="entry name" value="HNHc"/>
    <property type="match status" value="1"/>
</dbReference>
<dbReference type="AlphaFoldDB" id="D3LC76"/>
<proteinExistence type="predicted"/>
<dbReference type="InterPro" id="IPR044925">
    <property type="entry name" value="His-Me_finger_sf"/>
</dbReference>
<comment type="caution">
    <text evidence="2">The sequence shown here is derived from an EMBL/GenBank/DDBJ whole genome shotgun (WGS) entry which is preliminary data.</text>
</comment>
<accession>D3LC76</accession>
<gene>
    <name evidence="2" type="ORF">AWRIB429_1956</name>
</gene>
<feature type="domain" description="HNH nuclease" evidence="1">
    <location>
        <begin position="59"/>
        <end position="107"/>
    </location>
</feature>
<dbReference type="Pfam" id="PF13392">
    <property type="entry name" value="HNH_3"/>
    <property type="match status" value="1"/>
</dbReference>
<dbReference type="InterPro" id="IPR003615">
    <property type="entry name" value="HNH_nuc"/>
</dbReference>
<dbReference type="InterPro" id="IPR010902">
    <property type="entry name" value="NUMOD4"/>
</dbReference>
<dbReference type="Proteomes" id="UP000003075">
    <property type="component" value="Unassembled WGS sequence"/>
</dbReference>
<dbReference type="Pfam" id="PF07463">
    <property type="entry name" value="NUMOD4"/>
    <property type="match status" value="1"/>
</dbReference>
<evidence type="ECO:0000259" key="1">
    <source>
        <dbReference type="SMART" id="SM00507"/>
    </source>
</evidence>
<dbReference type="GO" id="GO:0016788">
    <property type="term" value="F:hydrolase activity, acting on ester bonds"/>
    <property type="evidence" value="ECO:0007669"/>
    <property type="project" value="InterPro"/>
</dbReference>
<dbReference type="SUPFAM" id="SSF54060">
    <property type="entry name" value="His-Me finger endonucleases"/>
    <property type="match status" value="1"/>
</dbReference>
<evidence type="ECO:0000313" key="3">
    <source>
        <dbReference type="Proteomes" id="UP000003075"/>
    </source>
</evidence>
<protein>
    <recommendedName>
        <fullName evidence="1">HNH nuclease domain-containing protein</fullName>
    </recommendedName>
</protein>
<dbReference type="RefSeq" id="WP_002819755.1">
    <property type="nucleotide sequence ID" value="NZ_ACSE01000033.1"/>
</dbReference>
<name>D3LC76_OENOE</name>
<dbReference type="OrthoDB" id="6631788at2"/>
<reference evidence="2 3" key="1">
    <citation type="journal article" date="2010" name="Appl. Microbiol. Biotechnol.">
        <title>Genotypic diversity in Oenococcus oeni by high-density microarray comparative genome hybridization and whole genome sequencing.</title>
        <authorList>
            <person name="Borneman A.R."/>
            <person name="Bartowsky E.J."/>
            <person name="McCarthy J."/>
            <person name="Chambers P.J."/>
        </authorList>
    </citation>
    <scope>NUCLEOTIDE SEQUENCE [LARGE SCALE GENOMIC DNA]</scope>
    <source>
        <strain evidence="2 3">AWRIB429</strain>
    </source>
</reference>
<sequence length="135" mass="16042">MEIWRDIKGYEGLYQVSNLGRVKSLGRIDNLGRHWKQRILRGGLDKDGYLITILRKNIKSECFKVHRLVAQAFLQNYENLPQINHIDENKENNRVENLEWCTAKYNSNFGTRKERYGTRDIAIRIRARNEHRLTA</sequence>
<dbReference type="Gene3D" id="3.90.75.20">
    <property type="match status" value="1"/>
</dbReference>
<dbReference type="EMBL" id="ACSE01000033">
    <property type="protein sequence ID" value="EFD87523.1"/>
    <property type="molecule type" value="Genomic_DNA"/>
</dbReference>
<evidence type="ECO:0000313" key="2">
    <source>
        <dbReference type="EMBL" id="EFD87523.1"/>
    </source>
</evidence>
<organism evidence="2 3">
    <name type="scientific">Oenococcus oeni AWRIB429</name>
    <dbReference type="NCBI Taxonomy" id="655225"/>
    <lineage>
        <taxon>Bacteria</taxon>
        <taxon>Bacillati</taxon>
        <taxon>Bacillota</taxon>
        <taxon>Bacilli</taxon>
        <taxon>Lactobacillales</taxon>
        <taxon>Lactobacillaceae</taxon>
        <taxon>Oenococcus</taxon>
    </lineage>
</organism>
<dbReference type="GeneID" id="75065302"/>